<organism evidence="3 4">
    <name type="scientific">Phytophthora citrophthora</name>
    <dbReference type="NCBI Taxonomy" id="4793"/>
    <lineage>
        <taxon>Eukaryota</taxon>
        <taxon>Sar</taxon>
        <taxon>Stramenopiles</taxon>
        <taxon>Oomycota</taxon>
        <taxon>Peronosporomycetes</taxon>
        <taxon>Peronosporales</taxon>
        <taxon>Peronosporaceae</taxon>
        <taxon>Phytophthora</taxon>
    </lineage>
</organism>
<dbReference type="Proteomes" id="UP001259832">
    <property type="component" value="Unassembled WGS sequence"/>
</dbReference>
<evidence type="ECO:0000256" key="1">
    <source>
        <dbReference type="SAM" id="Coils"/>
    </source>
</evidence>
<feature type="compositionally biased region" description="Polar residues" evidence="2">
    <location>
        <begin position="112"/>
        <end position="142"/>
    </location>
</feature>
<accession>A0AAD9GCF5</accession>
<evidence type="ECO:0000256" key="2">
    <source>
        <dbReference type="SAM" id="MobiDB-lite"/>
    </source>
</evidence>
<feature type="region of interest" description="Disordered" evidence="2">
    <location>
        <begin position="60"/>
        <end position="79"/>
    </location>
</feature>
<proteinExistence type="predicted"/>
<feature type="coiled-coil region" evidence="1">
    <location>
        <begin position="231"/>
        <end position="258"/>
    </location>
</feature>
<reference evidence="3" key="1">
    <citation type="submission" date="2023-08" db="EMBL/GenBank/DDBJ databases">
        <title>Reference Genome Resource for the Citrus Pathogen Phytophthora citrophthora.</title>
        <authorList>
            <person name="Moller H."/>
            <person name="Coetzee B."/>
            <person name="Rose L.J."/>
            <person name="Van Niekerk J.M."/>
        </authorList>
    </citation>
    <scope>NUCLEOTIDE SEQUENCE</scope>
    <source>
        <strain evidence="3">STE-U-9442</strain>
    </source>
</reference>
<dbReference type="EMBL" id="JASMQC010000022">
    <property type="protein sequence ID" value="KAK1935839.1"/>
    <property type="molecule type" value="Genomic_DNA"/>
</dbReference>
<dbReference type="AlphaFoldDB" id="A0AAD9GCF5"/>
<dbReference type="PANTHER" id="PTHR35796:SF3">
    <property type="entry name" value="BHLH DOMAIN-CONTAINING PROTEIN"/>
    <property type="match status" value="1"/>
</dbReference>
<keyword evidence="1" id="KW-0175">Coiled coil</keyword>
<protein>
    <recommendedName>
        <fullName evidence="5">M96 mating-specific protein family</fullName>
    </recommendedName>
</protein>
<gene>
    <name evidence="3" type="ORF">P3T76_010533</name>
</gene>
<feature type="region of interest" description="Disordered" evidence="2">
    <location>
        <begin position="112"/>
        <end position="176"/>
    </location>
</feature>
<evidence type="ECO:0000313" key="3">
    <source>
        <dbReference type="EMBL" id="KAK1935839.1"/>
    </source>
</evidence>
<sequence>MYIRKNPSARRRHKYTMLLHDDEMEALEAALSFVDGFSHDASGHGVMHHVSGGVPGASMMSTSHATTPTSAGMTGGGGGIADDELESLLLEVGLSGSPGGSEGVKTEPVALVTSSQSGSPTDSGAISGTPASNATQTNTDSSEQTRRSSRGNSQQALSGKTKKRVRLNPNRARDNRKNELAYLRNKVMQMEGQLQSLRQQYIENKDSTNITATVRSIIDTAGMPPVWRDMASTQQLRREKAERENARLKLVLESQIKLAKSMEAVMQRRTRQQMAGFNGVVSDAVGGVQGSTWDLLLDKATYDTLLARAEEAYHEVDDVLAANGLKYLETACTNAQLREGPEGMYVDIFTNKMLPFDFTTAAEAVWTQFRGSEKHRGNLYENFSKDVESSSDTVAEMFAIEFMANDLAADFRVKQVVRRYIEEDRQVVVWVSTASALENSKSPFASFGFREKGYVISKRVRGRGDFSMFQTCCLVSPQMSEGGSFDLATVGTFTEFVLGFMFAHITSNQELIENMLMDQSLREMSSGT</sequence>
<evidence type="ECO:0000313" key="4">
    <source>
        <dbReference type="Proteomes" id="UP001259832"/>
    </source>
</evidence>
<comment type="caution">
    <text evidence="3">The sequence shown here is derived from an EMBL/GenBank/DDBJ whole genome shotgun (WGS) entry which is preliminary data.</text>
</comment>
<keyword evidence="4" id="KW-1185">Reference proteome</keyword>
<evidence type="ECO:0008006" key="5">
    <source>
        <dbReference type="Google" id="ProtNLM"/>
    </source>
</evidence>
<dbReference type="PANTHER" id="PTHR35796">
    <property type="entry name" value="HYPOTHETICAL CYTOSOLIC PROTEIN"/>
    <property type="match status" value="1"/>
</dbReference>
<name>A0AAD9GCF5_9STRA</name>